<dbReference type="Proteomes" id="UP000308430">
    <property type="component" value="Unassembled WGS sequence"/>
</dbReference>
<evidence type="ECO:0008006" key="3">
    <source>
        <dbReference type="Google" id="ProtNLM"/>
    </source>
</evidence>
<accession>A0A4S4B2H7</accession>
<name>A0A4S4B2H7_9RHOO</name>
<dbReference type="InterPro" id="IPR013321">
    <property type="entry name" value="Arc_rbn_hlx_hlx"/>
</dbReference>
<keyword evidence="2" id="KW-1185">Reference proteome</keyword>
<dbReference type="Gene3D" id="1.10.1220.10">
    <property type="entry name" value="Met repressor-like"/>
    <property type="match status" value="1"/>
</dbReference>
<dbReference type="SUPFAM" id="SSF47598">
    <property type="entry name" value="Ribbon-helix-helix"/>
    <property type="match status" value="1"/>
</dbReference>
<dbReference type="EMBL" id="SSOC01000002">
    <property type="protein sequence ID" value="THF66395.1"/>
    <property type="molecule type" value="Genomic_DNA"/>
</dbReference>
<evidence type="ECO:0000313" key="1">
    <source>
        <dbReference type="EMBL" id="THF66395.1"/>
    </source>
</evidence>
<dbReference type="AlphaFoldDB" id="A0A4S4B2H7"/>
<dbReference type="RefSeq" id="WP_136347336.1">
    <property type="nucleotide sequence ID" value="NZ_SSOC01000002.1"/>
</dbReference>
<sequence>MPNLSVKLDEATRQRLQEAAASQDMTPHAFMVKAIGAELERAEAQNQFVARALRAREEVIRSGQVFDGPAFADYLRARVRGTAAPRPTAQTLGDGESST</sequence>
<organism evidence="1 2">
    <name type="scientific">Pseudothauera nasutitermitis</name>
    <dbReference type="NCBI Taxonomy" id="2565930"/>
    <lineage>
        <taxon>Bacteria</taxon>
        <taxon>Pseudomonadati</taxon>
        <taxon>Pseudomonadota</taxon>
        <taxon>Betaproteobacteria</taxon>
        <taxon>Rhodocyclales</taxon>
        <taxon>Zoogloeaceae</taxon>
        <taxon>Pseudothauera</taxon>
    </lineage>
</organism>
<evidence type="ECO:0000313" key="2">
    <source>
        <dbReference type="Proteomes" id="UP000308430"/>
    </source>
</evidence>
<comment type="caution">
    <text evidence="1">The sequence shown here is derived from an EMBL/GenBank/DDBJ whole genome shotgun (WGS) entry which is preliminary data.</text>
</comment>
<proteinExistence type="predicted"/>
<dbReference type="OrthoDB" id="8564132at2"/>
<dbReference type="InterPro" id="IPR010985">
    <property type="entry name" value="Ribbon_hlx_hlx"/>
</dbReference>
<reference evidence="1 2" key="1">
    <citation type="submission" date="2019-04" db="EMBL/GenBank/DDBJ databases">
        <title>Azoarcus nasutitermitis sp. nov. isolated from termite nest.</title>
        <authorList>
            <person name="Lin S.-Y."/>
            <person name="Hameed A."/>
            <person name="Hsu Y.-H."/>
            <person name="Young C.-C."/>
        </authorList>
    </citation>
    <scope>NUCLEOTIDE SEQUENCE [LARGE SCALE GENOMIC DNA]</scope>
    <source>
        <strain evidence="1 2">CC-YHH838</strain>
    </source>
</reference>
<protein>
    <recommendedName>
        <fullName evidence="3">CopG family transcriptional regulator</fullName>
    </recommendedName>
</protein>
<dbReference type="GO" id="GO:0006355">
    <property type="term" value="P:regulation of DNA-templated transcription"/>
    <property type="evidence" value="ECO:0007669"/>
    <property type="project" value="InterPro"/>
</dbReference>
<gene>
    <name evidence="1" type="ORF">E6C76_06015</name>
</gene>